<evidence type="ECO:0000313" key="1">
    <source>
        <dbReference type="EMBL" id="GEU46510.1"/>
    </source>
</evidence>
<sequence>MDLFSPTATVLQLAPLLNLSVQPPPQIVFQHAHYILPKEAEQYAILTQVNFQLPEGIETQNNWTVINNDAIHAGAYWEMPPHRSSVPIRISVVFSRIGIAIQKMLAA</sequence>
<reference evidence="1" key="1">
    <citation type="journal article" date="2019" name="Sci. Rep.">
        <title>Draft genome of Tanacetum cinerariifolium, the natural source of mosquito coil.</title>
        <authorList>
            <person name="Yamashiro T."/>
            <person name="Shiraishi A."/>
            <person name="Satake H."/>
            <person name="Nakayama K."/>
        </authorList>
    </citation>
    <scope>NUCLEOTIDE SEQUENCE</scope>
</reference>
<name>A0A6L2KCN0_TANCI</name>
<dbReference type="AlphaFoldDB" id="A0A6L2KCN0"/>
<accession>A0A6L2KCN0</accession>
<protein>
    <submittedName>
        <fullName evidence="1">Uncharacterized protein</fullName>
    </submittedName>
</protein>
<dbReference type="EMBL" id="BKCJ010002135">
    <property type="protein sequence ID" value="GEU46510.1"/>
    <property type="molecule type" value="Genomic_DNA"/>
</dbReference>
<comment type="caution">
    <text evidence="1">The sequence shown here is derived from an EMBL/GenBank/DDBJ whole genome shotgun (WGS) entry which is preliminary data.</text>
</comment>
<proteinExistence type="predicted"/>
<gene>
    <name evidence="1" type="ORF">Tci_018488</name>
</gene>
<organism evidence="1">
    <name type="scientific">Tanacetum cinerariifolium</name>
    <name type="common">Dalmatian daisy</name>
    <name type="synonym">Chrysanthemum cinerariifolium</name>
    <dbReference type="NCBI Taxonomy" id="118510"/>
    <lineage>
        <taxon>Eukaryota</taxon>
        <taxon>Viridiplantae</taxon>
        <taxon>Streptophyta</taxon>
        <taxon>Embryophyta</taxon>
        <taxon>Tracheophyta</taxon>
        <taxon>Spermatophyta</taxon>
        <taxon>Magnoliopsida</taxon>
        <taxon>eudicotyledons</taxon>
        <taxon>Gunneridae</taxon>
        <taxon>Pentapetalae</taxon>
        <taxon>asterids</taxon>
        <taxon>campanulids</taxon>
        <taxon>Asterales</taxon>
        <taxon>Asteraceae</taxon>
        <taxon>Asteroideae</taxon>
        <taxon>Anthemideae</taxon>
        <taxon>Anthemidinae</taxon>
        <taxon>Tanacetum</taxon>
    </lineage>
</organism>